<evidence type="ECO:0000256" key="1">
    <source>
        <dbReference type="SAM" id="Coils"/>
    </source>
</evidence>
<dbReference type="EMBL" id="LAZR01007614">
    <property type="protein sequence ID" value="KKM84102.1"/>
    <property type="molecule type" value="Genomic_DNA"/>
</dbReference>
<reference evidence="2" key="1">
    <citation type="journal article" date="2015" name="Nature">
        <title>Complex archaea that bridge the gap between prokaryotes and eukaryotes.</title>
        <authorList>
            <person name="Spang A."/>
            <person name="Saw J.H."/>
            <person name="Jorgensen S.L."/>
            <person name="Zaremba-Niedzwiedzka K."/>
            <person name="Martijn J."/>
            <person name="Lind A.E."/>
            <person name="van Eijk R."/>
            <person name="Schleper C."/>
            <person name="Guy L."/>
            <person name="Ettema T.J."/>
        </authorList>
    </citation>
    <scope>NUCLEOTIDE SEQUENCE</scope>
</reference>
<protein>
    <submittedName>
        <fullName evidence="2">Uncharacterized protein</fullName>
    </submittedName>
</protein>
<proteinExistence type="predicted"/>
<evidence type="ECO:0000313" key="2">
    <source>
        <dbReference type="EMBL" id="KKM84102.1"/>
    </source>
</evidence>
<organism evidence="2">
    <name type="scientific">marine sediment metagenome</name>
    <dbReference type="NCBI Taxonomy" id="412755"/>
    <lineage>
        <taxon>unclassified sequences</taxon>
        <taxon>metagenomes</taxon>
        <taxon>ecological metagenomes</taxon>
    </lineage>
</organism>
<name>A0A0F9NS33_9ZZZZ</name>
<feature type="coiled-coil region" evidence="1">
    <location>
        <begin position="14"/>
        <end position="44"/>
    </location>
</feature>
<dbReference type="AlphaFoldDB" id="A0A0F9NS33"/>
<comment type="caution">
    <text evidence="2">The sequence shown here is derived from an EMBL/GenBank/DDBJ whole genome shotgun (WGS) entry which is preliminary data.</text>
</comment>
<sequence length="62" mass="7251">MNGNEEVPIGYSNRDKLRDQADRLEKLEADLSNVRERLDEMEKKLTHYPPPIDPGFMPGHTW</sequence>
<keyword evidence="1" id="KW-0175">Coiled coil</keyword>
<accession>A0A0F9NS33</accession>
<gene>
    <name evidence="2" type="ORF">LCGC14_1302500</name>
</gene>